<evidence type="ECO:0000313" key="2">
    <source>
        <dbReference type="Proteomes" id="UP000826195"/>
    </source>
</evidence>
<sequence length="124" mass="13980">MNTIIPLLSRRAITEFSTGHTDQPNEVSDKDNFPLDFHVLVCVAVLSCEPYRKLKKKQSIGPVGAPALTNTKQKLPSYVTYTYIVRSRSIAHCRTSQHTLTRENKCECEYVSLEVLGACKPEPR</sequence>
<name>A0AAV7IR29_COTGL</name>
<dbReference type="Proteomes" id="UP000826195">
    <property type="component" value="Unassembled WGS sequence"/>
</dbReference>
<keyword evidence="2" id="KW-1185">Reference proteome</keyword>
<proteinExistence type="predicted"/>
<accession>A0AAV7IR29</accession>
<evidence type="ECO:0000313" key="1">
    <source>
        <dbReference type="EMBL" id="KAH0557801.1"/>
    </source>
</evidence>
<protein>
    <submittedName>
        <fullName evidence="1">Uncharacterized protein</fullName>
    </submittedName>
</protein>
<gene>
    <name evidence="1" type="ORF">KQX54_011876</name>
</gene>
<dbReference type="AlphaFoldDB" id="A0AAV7IR29"/>
<reference evidence="1 2" key="1">
    <citation type="journal article" date="2021" name="J. Hered.">
        <title>A chromosome-level genome assembly of the parasitoid wasp, Cotesia glomerata (Hymenoptera: Braconidae).</title>
        <authorList>
            <person name="Pinto B.J."/>
            <person name="Weis J.J."/>
            <person name="Gamble T."/>
            <person name="Ode P.J."/>
            <person name="Paul R."/>
            <person name="Zaspel J.M."/>
        </authorList>
    </citation>
    <scope>NUCLEOTIDE SEQUENCE [LARGE SCALE GENOMIC DNA]</scope>
    <source>
        <strain evidence="1">CgM1</strain>
    </source>
</reference>
<dbReference type="EMBL" id="JAHXZJ010000747">
    <property type="protein sequence ID" value="KAH0557801.1"/>
    <property type="molecule type" value="Genomic_DNA"/>
</dbReference>
<comment type="caution">
    <text evidence="1">The sequence shown here is derived from an EMBL/GenBank/DDBJ whole genome shotgun (WGS) entry which is preliminary data.</text>
</comment>
<organism evidence="1 2">
    <name type="scientific">Cotesia glomerata</name>
    <name type="common">Lepidopteran parasitic wasp</name>
    <name type="synonym">Apanteles glomeratus</name>
    <dbReference type="NCBI Taxonomy" id="32391"/>
    <lineage>
        <taxon>Eukaryota</taxon>
        <taxon>Metazoa</taxon>
        <taxon>Ecdysozoa</taxon>
        <taxon>Arthropoda</taxon>
        <taxon>Hexapoda</taxon>
        <taxon>Insecta</taxon>
        <taxon>Pterygota</taxon>
        <taxon>Neoptera</taxon>
        <taxon>Endopterygota</taxon>
        <taxon>Hymenoptera</taxon>
        <taxon>Apocrita</taxon>
        <taxon>Ichneumonoidea</taxon>
        <taxon>Braconidae</taxon>
        <taxon>Microgastrinae</taxon>
        <taxon>Cotesia</taxon>
    </lineage>
</organism>